<feature type="region of interest" description="Disordered" evidence="1">
    <location>
        <begin position="118"/>
        <end position="162"/>
    </location>
</feature>
<keyword evidence="4" id="KW-1185">Reference proteome</keyword>
<feature type="transmembrane region" description="Helical" evidence="2">
    <location>
        <begin position="219"/>
        <end position="242"/>
    </location>
</feature>
<keyword evidence="2" id="KW-0812">Transmembrane</keyword>
<dbReference type="Proteomes" id="UP001178507">
    <property type="component" value="Unassembled WGS sequence"/>
</dbReference>
<accession>A0AA36HWD6</accession>
<feature type="transmembrane region" description="Helical" evidence="2">
    <location>
        <begin position="254"/>
        <end position="273"/>
    </location>
</feature>
<feature type="transmembrane region" description="Helical" evidence="2">
    <location>
        <begin position="312"/>
        <end position="331"/>
    </location>
</feature>
<gene>
    <name evidence="3" type="ORF">EVOR1521_LOCUS4910</name>
</gene>
<feature type="region of interest" description="Disordered" evidence="1">
    <location>
        <begin position="61"/>
        <end position="84"/>
    </location>
</feature>
<keyword evidence="2" id="KW-0472">Membrane</keyword>
<comment type="caution">
    <text evidence="3">The sequence shown here is derived from an EMBL/GenBank/DDBJ whole genome shotgun (WGS) entry which is preliminary data.</text>
</comment>
<evidence type="ECO:0000313" key="4">
    <source>
        <dbReference type="Proteomes" id="UP001178507"/>
    </source>
</evidence>
<name>A0AA36HWD6_9DINO</name>
<evidence type="ECO:0000256" key="2">
    <source>
        <dbReference type="SAM" id="Phobius"/>
    </source>
</evidence>
<feature type="transmembrane region" description="Helical" evidence="2">
    <location>
        <begin position="421"/>
        <end position="442"/>
    </location>
</feature>
<feature type="transmembrane region" description="Helical" evidence="2">
    <location>
        <begin position="532"/>
        <end position="551"/>
    </location>
</feature>
<proteinExistence type="predicted"/>
<reference evidence="3" key="1">
    <citation type="submission" date="2023-08" db="EMBL/GenBank/DDBJ databases">
        <authorList>
            <person name="Chen Y."/>
            <person name="Shah S."/>
            <person name="Dougan E. K."/>
            <person name="Thang M."/>
            <person name="Chan C."/>
        </authorList>
    </citation>
    <scope>NUCLEOTIDE SEQUENCE</scope>
</reference>
<dbReference type="EMBL" id="CAUJNA010000335">
    <property type="protein sequence ID" value="CAJ1375684.1"/>
    <property type="molecule type" value="Genomic_DNA"/>
</dbReference>
<feature type="compositionally biased region" description="Basic and acidic residues" evidence="1">
    <location>
        <begin position="62"/>
        <end position="75"/>
    </location>
</feature>
<feature type="transmembrane region" description="Helical" evidence="2">
    <location>
        <begin position="343"/>
        <end position="367"/>
    </location>
</feature>
<dbReference type="AlphaFoldDB" id="A0AA36HWD6"/>
<keyword evidence="2" id="KW-1133">Transmembrane helix</keyword>
<protein>
    <recommendedName>
        <fullName evidence="5">Transmembrane protein</fullName>
    </recommendedName>
</protein>
<evidence type="ECO:0000256" key="1">
    <source>
        <dbReference type="SAM" id="MobiDB-lite"/>
    </source>
</evidence>
<sequence length="553" mass="61403">MSEETVFEDLLERWAQKAQQFYDERHGHLLSSMDKLREQVQRLADALPSNEILDMQQQVVRLKSEPDDGPKDASRRKSLQSFANKKKGKTASVFSLAEMESAVLQELVDIHPLSAATRMRTERSEAQSVGSESIVPRPSRTLHTSSARPGSPKSLPDNLPGLVGEDEIEERQNEFAGDSTKLRLMNQRSQTRILDGCADQETTNVDLDIGSKLINALPIFVYVLMGFMSACQISLAVSCGFLDCPIHEDWRLHLAMMPSILTALSAVLCLYFLRRALQSEDLNLAISRLHHFVADFKLQWSEVSGQERCKYVVAWATATATVVVTQCLTVLHVLDGQHGEFKALFYVEAVVSVCSFAISSGIIAAAAHAQSHLLHGLDKTLDCWCRQILTYPDFMVGVESWNAMQALLKCVGRELASSFLALQALGSIGLVLFLANGVVLLFQNEVPDALLLIEVLSSLPLLFLFLLSLRVSAHGAALTEKCRAIPPFVNQIPTSASIDQDRQYLVRFIQDSSAGFFVRDVKLTQEMFMKQVYIFGVLLSASLSILPRFLLRA</sequence>
<evidence type="ECO:0008006" key="5">
    <source>
        <dbReference type="Google" id="ProtNLM"/>
    </source>
</evidence>
<organism evidence="3 4">
    <name type="scientific">Effrenium voratum</name>
    <dbReference type="NCBI Taxonomy" id="2562239"/>
    <lineage>
        <taxon>Eukaryota</taxon>
        <taxon>Sar</taxon>
        <taxon>Alveolata</taxon>
        <taxon>Dinophyceae</taxon>
        <taxon>Suessiales</taxon>
        <taxon>Symbiodiniaceae</taxon>
        <taxon>Effrenium</taxon>
    </lineage>
</organism>
<feature type="transmembrane region" description="Helical" evidence="2">
    <location>
        <begin position="449"/>
        <end position="469"/>
    </location>
</feature>
<evidence type="ECO:0000313" key="3">
    <source>
        <dbReference type="EMBL" id="CAJ1375684.1"/>
    </source>
</evidence>